<feature type="domain" description="C-type lectin" evidence="3">
    <location>
        <begin position="182"/>
        <end position="293"/>
    </location>
</feature>
<dbReference type="InterPro" id="IPR016186">
    <property type="entry name" value="C-type_lectin-like/link_sf"/>
</dbReference>
<dbReference type="PROSITE" id="PS00615">
    <property type="entry name" value="C_TYPE_LECTIN_1"/>
    <property type="match status" value="1"/>
</dbReference>
<gene>
    <name evidence="5 6" type="primary">LOC116409797</name>
</gene>
<dbReference type="Proteomes" id="UP000008143">
    <property type="component" value="Chromosome 3"/>
</dbReference>
<evidence type="ECO:0000256" key="2">
    <source>
        <dbReference type="SAM" id="Phobius"/>
    </source>
</evidence>
<evidence type="ECO:0000259" key="3">
    <source>
        <dbReference type="PROSITE" id="PS50041"/>
    </source>
</evidence>
<sequence length="305" mass="34565">MYNNALLTLSYFDFPGIFQPHIVTDDTYGNLETIKAAMTMEIPEKDNHSSKHLWAQRRLLVVLVILLILVFIFLIILTSLVFIYYSTVSSEISKLQSQDSSLSSEISKLQSQDSSVSNEISKLKTQDSSLSSEISKLQSQDSSVSNEISKLKTQDSSISDELKKLKGQGSICDTCPSGWNRIGASCYYFSKETATWERALNACIGLKAMLLILRDPTEMEYVNRLAERGSRHWIGLKRESSNVWKWLDGTQMTFRNWGVGEPNNDKNQESCTETMEGPWNDRNCEHSLHYICKRTLSCSAQLLSI</sequence>
<dbReference type="InterPro" id="IPR016187">
    <property type="entry name" value="CTDL_fold"/>
</dbReference>
<evidence type="ECO:0000313" key="5">
    <source>
        <dbReference type="RefSeq" id="XP_031755200.1"/>
    </source>
</evidence>
<dbReference type="InterPro" id="IPR001304">
    <property type="entry name" value="C-type_lectin-like"/>
</dbReference>
<accession>A0A8J1JDV8</accession>
<dbReference type="SUPFAM" id="SSF56436">
    <property type="entry name" value="C-type lectin-like"/>
    <property type="match status" value="1"/>
</dbReference>
<dbReference type="Xenbase" id="XB-GENE-29095751">
    <property type="gene designation" value="LOC116409797"/>
</dbReference>
<dbReference type="AGR" id="Xenbase:XB-GENE-29095751"/>
<proteinExistence type="predicted"/>
<keyword evidence="1" id="KW-1015">Disulfide bond</keyword>
<keyword evidence="2" id="KW-0472">Membrane</keyword>
<dbReference type="KEGG" id="xtr:116409797"/>
<dbReference type="GeneID" id="116409797"/>
<dbReference type="Gene3D" id="6.10.250.3110">
    <property type="match status" value="1"/>
</dbReference>
<reference evidence="5" key="1">
    <citation type="submission" date="2025-08" db="UniProtKB">
        <authorList>
            <consortium name="RefSeq"/>
        </authorList>
    </citation>
    <scope>IDENTIFICATION</scope>
    <source>
        <strain evidence="5">Nigerian</strain>
        <tissue evidence="5">Liver and blood</tissue>
    </source>
</reference>
<evidence type="ECO:0000313" key="6">
    <source>
        <dbReference type="Xenbase" id="XB-GENE-29095751"/>
    </source>
</evidence>
<evidence type="ECO:0000256" key="1">
    <source>
        <dbReference type="ARBA" id="ARBA00023157"/>
    </source>
</evidence>
<dbReference type="OrthoDB" id="8950604at2759"/>
<dbReference type="PRINTS" id="PR01504">
    <property type="entry name" value="PNCREATITSAP"/>
</dbReference>
<keyword evidence="2" id="KW-1133">Transmembrane helix</keyword>
<dbReference type="SMART" id="SM00034">
    <property type="entry name" value="CLECT"/>
    <property type="match status" value="1"/>
</dbReference>
<dbReference type="Pfam" id="PF00059">
    <property type="entry name" value="Lectin_C"/>
    <property type="match status" value="1"/>
</dbReference>
<name>A0A8J1JDV8_XENTR</name>
<keyword evidence="4" id="KW-1185">Reference proteome</keyword>
<organism evidence="4 5">
    <name type="scientific">Xenopus tropicalis</name>
    <name type="common">Western clawed frog</name>
    <name type="synonym">Silurana tropicalis</name>
    <dbReference type="NCBI Taxonomy" id="8364"/>
    <lineage>
        <taxon>Eukaryota</taxon>
        <taxon>Metazoa</taxon>
        <taxon>Chordata</taxon>
        <taxon>Craniata</taxon>
        <taxon>Vertebrata</taxon>
        <taxon>Euteleostomi</taxon>
        <taxon>Amphibia</taxon>
        <taxon>Batrachia</taxon>
        <taxon>Anura</taxon>
        <taxon>Pipoidea</taxon>
        <taxon>Pipidae</taxon>
        <taxon>Xenopodinae</taxon>
        <taxon>Xenopus</taxon>
        <taxon>Silurana</taxon>
    </lineage>
</organism>
<dbReference type="RefSeq" id="XP_031755200.1">
    <property type="nucleotide sequence ID" value="XM_031899340.1"/>
</dbReference>
<dbReference type="PROSITE" id="PS50041">
    <property type="entry name" value="C_TYPE_LECTIN_2"/>
    <property type="match status" value="1"/>
</dbReference>
<evidence type="ECO:0000313" key="4">
    <source>
        <dbReference type="Proteomes" id="UP000008143"/>
    </source>
</evidence>
<dbReference type="AlphaFoldDB" id="A0A8J1JDV8"/>
<dbReference type="Gene3D" id="3.10.100.10">
    <property type="entry name" value="Mannose-Binding Protein A, subunit A"/>
    <property type="match status" value="1"/>
</dbReference>
<dbReference type="PANTHER" id="PTHR22803">
    <property type="entry name" value="MANNOSE, PHOSPHOLIPASE, LECTIN RECEPTOR RELATED"/>
    <property type="match status" value="1"/>
</dbReference>
<dbReference type="InterPro" id="IPR050111">
    <property type="entry name" value="C-type_lectin/snaclec_domain"/>
</dbReference>
<protein>
    <submittedName>
        <fullName evidence="5">CD209 antigen-like protein C</fullName>
    </submittedName>
</protein>
<feature type="transmembrane region" description="Helical" evidence="2">
    <location>
        <begin position="59"/>
        <end position="85"/>
    </location>
</feature>
<dbReference type="GO" id="GO:0038023">
    <property type="term" value="F:signaling receptor activity"/>
    <property type="evidence" value="ECO:0000318"/>
    <property type="project" value="GO_Central"/>
</dbReference>
<dbReference type="OMA" id="WICETDS"/>
<dbReference type="InterPro" id="IPR018378">
    <property type="entry name" value="C-type_lectin_CS"/>
</dbReference>
<keyword evidence="2" id="KW-0812">Transmembrane</keyword>